<evidence type="ECO:0000256" key="1">
    <source>
        <dbReference type="ARBA" id="ARBA00004479"/>
    </source>
</evidence>
<keyword evidence="7" id="KW-0325">Glycoprotein</keyword>
<evidence type="ECO:0000313" key="8">
    <source>
        <dbReference type="EMBL" id="KAJ4961278.1"/>
    </source>
</evidence>
<dbReference type="InterPro" id="IPR045874">
    <property type="entry name" value="LRK10/LRL21-25-like"/>
</dbReference>
<evidence type="ECO:0000256" key="6">
    <source>
        <dbReference type="ARBA" id="ARBA00023136"/>
    </source>
</evidence>
<keyword evidence="2" id="KW-0418">Kinase</keyword>
<evidence type="ECO:0000256" key="4">
    <source>
        <dbReference type="ARBA" id="ARBA00022729"/>
    </source>
</evidence>
<dbReference type="InterPro" id="IPR011009">
    <property type="entry name" value="Kinase-like_dom_sf"/>
</dbReference>
<dbReference type="SUPFAM" id="SSF56112">
    <property type="entry name" value="Protein kinase-like (PK-like)"/>
    <property type="match status" value="1"/>
</dbReference>
<accession>A0A9Q0K4M4</accession>
<organism evidence="8 9">
    <name type="scientific">Protea cynaroides</name>
    <dbReference type="NCBI Taxonomy" id="273540"/>
    <lineage>
        <taxon>Eukaryota</taxon>
        <taxon>Viridiplantae</taxon>
        <taxon>Streptophyta</taxon>
        <taxon>Embryophyta</taxon>
        <taxon>Tracheophyta</taxon>
        <taxon>Spermatophyta</taxon>
        <taxon>Magnoliopsida</taxon>
        <taxon>Proteales</taxon>
        <taxon>Proteaceae</taxon>
        <taxon>Protea</taxon>
    </lineage>
</organism>
<keyword evidence="2" id="KW-0808">Transferase</keyword>
<keyword evidence="5" id="KW-1133">Transmembrane helix</keyword>
<proteinExistence type="predicted"/>
<dbReference type="OrthoDB" id="4062651at2759"/>
<protein>
    <submittedName>
        <fullName evidence="8">Uncharacterized protein</fullName>
    </submittedName>
</protein>
<evidence type="ECO:0000256" key="2">
    <source>
        <dbReference type="ARBA" id="ARBA00022527"/>
    </source>
</evidence>
<sequence length="129" mass="14814">MTGYRGTPRYATPEVWMPFPMTHSFGMIRNNNPNLSESQEWLPRWTWEMFQKGELMQLCGLKERDKEKVERMCLVALWCVQHSPVARPPMSTVVKILGEGVEIVPPPNPFQYLVSACLDSAMLVEDNGE</sequence>
<comment type="subcellular location">
    <subcellularLocation>
        <location evidence="1">Membrane</location>
        <topology evidence="1">Single-pass type I membrane protein</topology>
    </subcellularLocation>
</comment>
<dbReference type="GO" id="GO:0016020">
    <property type="term" value="C:membrane"/>
    <property type="evidence" value="ECO:0007669"/>
    <property type="project" value="UniProtKB-SubCell"/>
</dbReference>
<keyword evidence="6" id="KW-0472">Membrane</keyword>
<dbReference type="GO" id="GO:0004674">
    <property type="term" value="F:protein serine/threonine kinase activity"/>
    <property type="evidence" value="ECO:0007669"/>
    <property type="project" value="UniProtKB-KW"/>
</dbReference>
<dbReference type="EMBL" id="JAMYWD010000009">
    <property type="protein sequence ID" value="KAJ4961278.1"/>
    <property type="molecule type" value="Genomic_DNA"/>
</dbReference>
<dbReference type="Proteomes" id="UP001141806">
    <property type="component" value="Unassembled WGS sequence"/>
</dbReference>
<dbReference type="Gene3D" id="1.10.510.10">
    <property type="entry name" value="Transferase(Phosphotransferase) domain 1"/>
    <property type="match status" value="1"/>
</dbReference>
<name>A0A9Q0K4M4_9MAGN</name>
<keyword evidence="2" id="KW-0723">Serine/threonine-protein kinase</keyword>
<comment type="caution">
    <text evidence="8">The sequence shown here is derived from an EMBL/GenBank/DDBJ whole genome shotgun (WGS) entry which is preliminary data.</text>
</comment>
<evidence type="ECO:0000313" key="9">
    <source>
        <dbReference type="Proteomes" id="UP001141806"/>
    </source>
</evidence>
<reference evidence="8" key="1">
    <citation type="journal article" date="2023" name="Plant J.">
        <title>The genome of the king protea, Protea cynaroides.</title>
        <authorList>
            <person name="Chang J."/>
            <person name="Duong T.A."/>
            <person name="Schoeman C."/>
            <person name="Ma X."/>
            <person name="Roodt D."/>
            <person name="Barker N."/>
            <person name="Li Z."/>
            <person name="Van de Peer Y."/>
            <person name="Mizrachi E."/>
        </authorList>
    </citation>
    <scope>NUCLEOTIDE SEQUENCE</scope>
    <source>
        <tissue evidence="8">Young leaves</tissue>
    </source>
</reference>
<dbReference type="PANTHER" id="PTHR27009">
    <property type="entry name" value="RUST RESISTANCE KINASE LR10-RELATED"/>
    <property type="match status" value="1"/>
</dbReference>
<keyword evidence="9" id="KW-1185">Reference proteome</keyword>
<dbReference type="AlphaFoldDB" id="A0A9Q0K4M4"/>
<evidence type="ECO:0000256" key="7">
    <source>
        <dbReference type="ARBA" id="ARBA00023180"/>
    </source>
</evidence>
<evidence type="ECO:0000256" key="5">
    <source>
        <dbReference type="ARBA" id="ARBA00022989"/>
    </source>
</evidence>
<evidence type="ECO:0000256" key="3">
    <source>
        <dbReference type="ARBA" id="ARBA00022692"/>
    </source>
</evidence>
<keyword evidence="3" id="KW-0812">Transmembrane</keyword>
<gene>
    <name evidence="8" type="ORF">NE237_021188</name>
</gene>
<keyword evidence="4" id="KW-0732">Signal</keyword>